<comment type="subcellular location">
    <subcellularLocation>
        <location evidence="1">Membrane</location>
    </subcellularLocation>
</comment>
<evidence type="ECO:0008006" key="12">
    <source>
        <dbReference type="Google" id="ProtNLM"/>
    </source>
</evidence>
<dbReference type="InterPro" id="IPR050651">
    <property type="entry name" value="Plant_Cytochrome_P450_Monoox"/>
</dbReference>
<keyword evidence="11" id="KW-1185">Reference proteome</keyword>
<keyword evidence="2 7" id="KW-0349">Heme</keyword>
<dbReference type="PROSITE" id="PS00086">
    <property type="entry name" value="CYTOCHROME_P450"/>
    <property type="match status" value="1"/>
</dbReference>
<keyword evidence="9" id="KW-1133">Transmembrane helix</keyword>
<proteinExistence type="inferred from homology"/>
<accession>A0AAD4S0P2</accession>
<dbReference type="PRINTS" id="PR00385">
    <property type="entry name" value="P450"/>
</dbReference>
<feature type="transmembrane region" description="Helical" evidence="9">
    <location>
        <begin position="6"/>
        <end position="24"/>
    </location>
</feature>
<dbReference type="InterPro" id="IPR002401">
    <property type="entry name" value="Cyt_P450_E_grp-I"/>
</dbReference>
<evidence type="ECO:0000256" key="5">
    <source>
        <dbReference type="ARBA" id="ARBA00023004"/>
    </source>
</evidence>
<keyword evidence="4 8" id="KW-0560">Oxidoreductase</keyword>
<dbReference type="EMBL" id="JAJJMB010015988">
    <property type="protein sequence ID" value="KAI3850863.1"/>
    <property type="molecule type" value="Genomic_DNA"/>
</dbReference>
<keyword evidence="5 7" id="KW-0408">Iron</keyword>
<feature type="binding site" description="axial binding residue" evidence="7">
    <location>
        <position position="450"/>
    </location>
    <ligand>
        <name>heme</name>
        <dbReference type="ChEBI" id="CHEBI:30413"/>
    </ligand>
    <ligandPart>
        <name>Fe</name>
        <dbReference type="ChEBI" id="CHEBI:18248"/>
    </ligandPart>
</feature>
<dbReference type="Gene3D" id="1.10.630.10">
    <property type="entry name" value="Cytochrome P450"/>
    <property type="match status" value="1"/>
</dbReference>
<dbReference type="Proteomes" id="UP001202328">
    <property type="component" value="Unassembled WGS sequence"/>
</dbReference>
<dbReference type="GO" id="GO:0016020">
    <property type="term" value="C:membrane"/>
    <property type="evidence" value="ECO:0007669"/>
    <property type="project" value="UniProtKB-SubCell"/>
</dbReference>
<dbReference type="FunFam" id="1.10.630.10:FF:000023">
    <property type="entry name" value="Cytochrome P450 family protein"/>
    <property type="match status" value="1"/>
</dbReference>
<reference evidence="10" key="1">
    <citation type="submission" date="2022-04" db="EMBL/GenBank/DDBJ databases">
        <title>A functionally conserved STORR gene fusion in Papaver species that diverged 16.8 million years ago.</title>
        <authorList>
            <person name="Catania T."/>
        </authorList>
    </citation>
    <scope>NUCLEOTIDE SEQUENCE</scope>
    <source>
        <strain evidence="10">S-188037</strain>
    </source>
</reference>
<dbReference type="GO" id="GO:0005506">
    <property type="term" value="F:iron ion binding"/>
    <property type="evidence" value="ECO:0007669"/>
    <property type="project" value="InterPro"/>
</dbReference>
<comment type="similarity">
    <text evidence="8">Belongs to the cytochrome P450 family.</text>
</comment>
<dbReference type="GO" id="GO:0016705">
    <property type="term" value="F:oxidoreductase activity, acting on paired donors, with incorporation or reduction of molecular oxygen"/>
    <property type="evidence" value="ECO:0007669"/>
    <property type="project" value="InterPro"/>
</dbReference>
<dbReference type="InterPro" id="IPR036396">
    <property type="entry name" value="Cyt_P450_sf"/>
</dbReference>
<dbReference type="Pfam" id="PF00067">
    <property type="entry name" value="p450"/>
    <property type="match status" value="1"/>
</dbReference>
<dbReference type="AlphaFoldDB" id="A0AAD4S0P2"/>
<keyword evidence="6 9" id="KW-0472">Membrane</keyword>
<dbReference type="InterPro" id="IPR017972">
    <property type="entry name" value="Cyt_P450_CS"/>
</dbReference>
<dbReference type="GO" id="GO:0004497">
    <property type="term" value="F:monooxygenase activity"/>
    <property type="evidence" value="ECO:0007669"/>
    <property type="project" value="UniProtKB-KW"/>
</dbReference>
<dbReference type="GO" id="GO:0033075">
    <property type="term" value="P:isoquinoline alkaloid biosynthetic process"/>
    <property type="evidence" value="ECO:0007669"/>
    <property type="project" value="UniProtKB-ARBA"/>
</dbReference>
<evidence type="ECO:0000256" key="6">
    <source>
        <dbReference type="ARBA" id="ARBA00023136"/>
    </source>
</evidence>
<dbReference type="CDD" id="cd20653">
    <property type="entry name" value="CYP81"/>
    <property type="match status" value="1"/>
</dbReference>
<keyword evidence="9" id="KW-0812">Transmembrane</keyword>
<keyword evidence="3 7" id="KW-0479">Metal-binding</keyword>
<dbReference type="InterPro" id="IPR001128">
    <property type="entry name" value="Cyt_P450"/>
</dbReference>
<organism evidence="10 11">
    <name type="scientific">Papaver atlanticum</name>
    <dbReference type="NCBI Taxonomy" id="357466"/>
    <lineage>
        <taxon>Eukaryota</taxon>
        <taxon>Viridiplantae</taxon>
        <taxon>Streptophyta</taxon>
        <taxon>Embryophyta</taxon>
        <taxon>Tracheophyta</taxon>
        <taxon>Spermatophyta</taxon>
        <taxon>Magnoliopsida</taxon>
        <taxon>Ranunculales</taxon>
        <taxon>Papaveraceae</taxon>
        <taxon>Papaveroideae</taxon>
        <taxon>Papaver</taxon>
    </lineage>
</organism>
<protein>
    <recommendedName>
        <fullName evidence="12">Cytochrome P450</fullName>
    </recommendedName>
</protein>
<evidence type="ECO:0000256" key="9">
    <source>
        <dbReference type="SAM" id="Phobius"/>
    </source>
</evidence>
<dbReference type="PANTHER" id="PTHR47947">
    <property type="entry name" value="CYTOCHROME P450 82C3-RELATED"/>
    <property type="match status" value="1"/>
</dbReference>
<evidence type="ECO:0000256" key="1">
    <source>
        <dbReference type="ARBA" id="ARBA00004370"/>
    </source>
</evidence>
<gene>
    <name evidence="10" type="ORF">MKW98_012856</name>
</gene>
<dbReference type="SUPFAM" id="SSF48264">
    <property type="entry name" value="Cytochrome P450"/>
    <property type="match status" value="1"/>
</dbReference>
<comment type="caution">
    <text evidence="10">The sequence shown here is derived from an EMBL/GenBank/DDBJ whole genome shotgun (WGS) entry which is preliminary data.</text>
</comment>
<evidence type="ECO:0000256" key="3">
    <source>
        <dbReference type="ARBA" id="ARBA00022723"/>
    </source>
</evidence>
<keyword evidence="8" id="KW-0503">Monooxygenase</keyword>
<evidence type="ECO:0000256" key="2">
    <source>
        <dbReference type="ARBA" id="ARBA00022617"/>
    </source>
</evidence>
<sequence length="520" mass="59376">MMQTLSLILSLALFATSILIFIIMKWEKKNLPPSPPSNPILGHLHLLKLPLYRTLATISNKYGPIMYLRFGTKPVIVVSAPSMVEECFSKNDVIFANRPRLLIGKHLGYEYTQLIWAPYGPHWRNLRRISALEIFSSSRLKMLYSIRADEVRSMILRLSNASFDQIMNMNSVFTELTVNIMMRMTAGKRYYGNVDQEEQSELSQEAKRFREILKEALALSTAASLGDYFVILKWIGFYNRVEKQMVRLKERGDEFMQELIEQRRRILLESNDADKVVNREEMTMIDVLLSLQRKEPDCYSDHMIRGLIGVLISAGTDTTAGTMEWALSLLLNNPQVLKKAKAEIDIHVGRHRLVDETDLNNLPYLHAIILETLRMYPAGPLLTPHESSDDCTVGGYNIPSGTMLFVNVWAIQNDPKTWEEPNKFKPERFLFTRVREGYKLMPFGAGRRACPGDALAMRVIGSALGSLIQSLEWERVHADELVDMTEGTGLTLNKAHPLQAKCRPRPDMLHLISQSLGWFS</sequence>
<dbReference type="PRINTS" id="PR00463">
    <property type="entry name" value="EP450I"/>
</dbReference>
<dbReference type="PANTHER" id="PTHR47947:SF3">
    <property type="entry name" value="CYTOCHROME P450 81D1-LIKE"/>
    <property type="match status" value="1"/>
</dbReference>
<name>A0AAD4S0P2_9MAGN</name>
<evidence type="ECO:0000256" key="7">
    <source>
        <dbReference type="PIRSR" id="PIRSR602401-1"/>
    </source>
</evidence>
<evidence type="ECO:0000256" key="4">
    <source>
        <dbReference type="ARBA" id="ARBA00023002"/>
    </source>
</evidence>
<evidence type="ECO:0000313" key="11">
    <source>
        <dbReference type="Proteomes" id="UP001202328"/>
    </source>
</evidence>
<comment type="cofactor">
    <cofactor evidence="7">
        <name>heme</name>
        <dbReference type="ChEBI" id="CHEBI:30413"/>
    </cofactor>
</comment>
<evidence type="ECO:0000313" key="10">
    <source>
        <dbReference type="EMBL" id="KAI3850863.1"/>
    </source>
</evidence>
<dbReference type="GO" id="GO:0020037">
    <property type="term" value="F:heme binding"/>
    <property type="evidence" value="ECO:0007669"/>
    <property type="project" value="InterPro"/>
</dbReference>
<evidence type="ECO:0000256" key="8">
    <source>
        <dbReference type="RuleBase" id="RU000461"/>
    </source>
</evidence>